<dbReference type="GO" id="GO:0005524">
    <property type="term" value="F:ATP binding"/>
    <property type="evidence" value="ECO:0007669"/>
    <property type="project" value="UniProtKB-UniRule"/>
</dbReference>
<gene>
    <name evidence="13" type="primary">lpxK</name>
    <name evidence="15" type="ORF">SAMN04488509_101501</name>
</gene>
<dbReference type="HAMAP" id="MF_00409">
    <property type="entry name" value="LpxK"/>
    <property type="match status" value="1"/>
</dbReference>
<evidence type="ECO:0000256" key="7">
    <source>
        <dbReference type="ARBA" id="ARBA00022679"/>
    </source>
</evidence>
<dbReference type="InterPro" id="IPR003758">
    <property type="entry name" value="LpxK"/>
</dbReference>
<dbReference type="UniPathway" id="UPA00359">
    <property type="reaction ID" value="UER00482"/>
</dbReference>
<keyword evidence="6 13" id="KW-0441">Lipid A biosynthesis</keyword>
<dbReference type="Pfam" id="PF02606">
    <property type="entry name" value="LpxK"/>
    <property type="match status" value="1"/>
</dbReference>
<dbReference type="AlphaFoldDB" id="A0A1G6SGW6"/>
<proteinExistence type="inferred from homology"/>
<dbReference type="NCBIfam" id="TIGR00682">
    <property type="entry name" value="lpxK"/>
    <property type="match status" value="1"/>
</dbReference>
<keyword evidence="16" id="KW-1185">Reference proteome</keyword>
<keyword evidence="10 13" id="KW-0067">ATP-binding</keyword>
<dbReference type="RefSeq" id="WP_091238402.1">
    <property type="nucleotide sequence ID" value="NZ_FNAG01000001.1"/>
</dbReference>
<evidence type="ECO:0000256" key="4">
    <source>
        <dbReference type="ARBA" id="ARBA00016436"/>
    </source>
</evidence>
<keyword evidence="11 13" id="KW-0443">Lipid metabolism</keyword>
<comment type="catalytic activity">
    <reaction evidence="13">
        <text>a lipid A disaccharide + ATP = a lipid IVA + ADP + H(+)</text>
        <dbReference type="Rhea" id="RHEA:67840"/>
        <dbReference type="ChEBI" id="CHEBI:15378"/>
        <dbReference type="ChEBI" id="CHEBI:30616"/>
        <dbReference type="ChEBI" id="CHEBI:176343"/>
        <dbReference type="ChEBI" id="CHEBI:176425"/>
        <dbReference type="ChEBI" id="CHEBI:456216"/>
        <dbReference type="EC" id="2.7.1.130"/>
    </reaction>
</comment>
<keyword evidence="14" id="KW-0472">Membrane</keyword>
<evidence type="ECO:0000256" key="12">
    <source>
        <dbReference type="ARBA" id="ARBA00029757"/>
    </source>
</evidence>
<dbReference type="OrthoDB" id="9766423at2"/>
<protein>
    <recommendedName>
        <fullName evidence="4 13">Tetraacyldisaccharide 4'-kinase</fullName>
        <ecNumber evidence="3 13">2.7.1.130</ecNumber>
    </recommendedName>
    <alternativeName>
        <fullName evidence="12 13">Lipid A 4'-kinase</fullName>
    </alternativeName>
</protein>
<reference evidence="15 16" key="1">
    <citation type="submission" date="2016-10" db="EMBL/GenBank/DDBJ databases">
        <authorList>
            <person name="de Groot N.N."/>
        </authorList>
    </citation>
    <scope>NUCLEOTIDE SEQUENCE [LARGE SCALE GENOMIC DNA]</scope>
    <source>
        <strain evidence="15 16">DSM 16957</strain>
    </source>
</reference>
<evidence type="ECO:0000256" key="9">
    <source>
        <dbReference type="ARBA" id="ARBA00022777"/>
    </source>
</evidence>
<evidence type="ECO:0000256" key="6">
    <source>
        <dbReference type="ARBA" id="ARBA00022556"/>
    </source>
</evidence>
<comment type="similarity">
    <text evidence="13">Belongs to the LpxK family.</text>
</comment>
<dbReference type="EC" id="2.7.1.130" evidence="3 13"/>
<dbReference type="PANTHER" id="PTHR42724">
    <property type="entry name" value="TETRAACYLDISACCHARIDE 4'-KINASE"/>
    <property type="match status" value="1"/>
</dbReference>
<dbReference type="InterPro" id="IPR027417">
    <property type="entry name" value="P-loop_NTPase"/>
</dbReference>
<dbReference type="SUPFAM" id="SSF52540">
    <property type="entry name" value="P-loop containing nucleoside triphosphate hydrolases"/>
    <property type="match status" value="1"/>
</dbReference>
<evidence type="ECO:0000256" key="10">
    <source>
        <dbReference type="ARBA" id="ARBA00022840"/>
    </source>
</evidence>
<keyword evidence="9 13" id="KW-0418">Kinase</keyword>
<evidence type="ECO:0000256" key="3">
    <source>
        <dbReference type="ARBA" id="ARBA00012071"/>
    </source>
</evidence>
<feature type="binding site" evidence="13">
    <location>
        <begin position="63"/>
        <end position="70"/>
    </location>
    <ligand>
        <name>ATP</name>
        <dbReference type="ChEBI" id="CHEBI:30616"/>
    </ligand>
</feature>
<dbReference type="GO" id="GO:0009029">
    <property type="term" value="F:lipid-A 4'-kinase activity"/>
    <property type="evidence" value="ECO:0007669"/>
    <property type="project" value="UniProtKB-UniRule"/>
</dbReference>
<dbReference type="GO" id="GO:0005886">
    <property type="term" value="C:plasma membrane"/>
    <property type="evidence" value="ECO:0007669"/>
    <property type="project" value="TreeGrafter"/>
</dbReference>
<evidence type="ECO:0000256" key="13">
    <source>
        <dbReference type="HAMAP-Rule" id="MF_00409"/>
    </source>
</evidence>
<evidence type="ECO:0000256" key="11">
    <source>
        <dbReference type="ARBA" id="ARBA00023098"/>
    </source>
</evidence>
<organism evidence="15 16">
    <name type="scientific">Aquimonas voraii</name>
    <dbReference type="NCBI Taxonomy" id="265719"/>
    <lineage>
        <taxon>Bacteria</taxon>
        <taxon>Pseudomonadati</taxon>
        <taxon>Pseudomonadota</taxon>
        <taxon>Gammaproteobacteria</taxon>
        <taxon>Lysobacterales</taxon>
        <taxon>Lysobacteraceae</taxon>
        <taxon>Aquimonas</taxon>
    </lineage>
</organism>
<dbReference type="GO" id="GO:0009244">
    <property type="term" value="P:lipopolysaccharide core region biosynthetic process"/>
    <property type="evidence" value="ECO:0007669"/>
    <property type="project" value="TreeGrafter"/>
</dbReference>
<dbReference type="Proteomes" id="UP000199603">
    <property type="component" value="Unassembled WGS sequence"/>
</dbReference>
<name>A0A1G6SGW6_9GAMM</name>
<keyword evidence="14" id="KW-0812">Transmembrane</keyword>
<evidence type="ECO:0000313" key="15">
    <source>
        <dbReference type="EMBL" id="SDD16129.1"/>
    </source>
</evidence>
<evidence type="ECO:0000256" key="14">
    <source>
        <dbReference type="SAM" id="Phobius"/>
    </source>
</evidence>
<sequence>MRLRARLESWLVRRWYGSRPILPLLPLSWLFGGVVALRRWLYRRGLLKAAPRAIPVLVVGNLTVGGAGKTPAVLALIEGLRARGWRPGVISRGHGGDAHAAALLPEQPDPRRFGDEPSLIRKRSGVPVAVARRRSEAAALLERMGEVDLLIADDGLQHYALARDIEVLVVDGERRFGNAALLPAGPLREPLARAGACAARVCNGGTPQSGEWSMRLQAQALRALGEGSAQPPEGGRVHAVAGIAHPARFFASLRALGFDPIEHAFADHHPFVATDLEFADDLPVLMTEKDAVKCGRFASARCFYLPVSASLPEALFDLLHARLKAAQDLRGHR</sequence>
<dbReference type="GO" id="GO:0009245">
    <property type="term" value="P:lipid A biosynthetic process"/>
    <property type="evidence" value="ECO:0007669"/>
    <property type="project" value="UniProtKB-UniRule"/>
</dbReference>
<accession>A0A1G6SGW6</accession>
<comment type="pathway">
    <text evidence="2 13">Glycolipid biosynthesis; lipid IV(A) biosynthesis; lipid IV(A) from (3R)-3-hydroxytetradecanoyl-[acyl-carrier-protein] and UDP-N-acetyl-alpha-D-glucosamine: step 6/6.</text>
</comment>
<evidence type="ECO:0000313" key="16">
    <source>
        <dbReference type="Proteomes" id="UP000199603"/>
    </source>
</evidence>
<keyword evidence="8 13" id="KW-0547">Nucleotide-binding</keyword>
<dbReference type="PANTHER" id="PTHR42724:SF1">
    <property type="entry name" value="TETRAACYLDISACCHARIDE 4'-KINASE, MITOCHONDRIAL-RELATED"/>
    <property type="match status" value="1"/>
</dbReference>
<feature type="transmembrane region" description="Helical" evidence="14">
    <location>
        <begin position="21"/>
        <end position="41"/>
    </location>
</feature>
<dbReference type="STRING" id="265719.SAMN04488509_101501"/>
<comment type="function">
    <text evidence="1 13">Transfers the gamma-phosphate of ATP to the 4'-position of a tetraacyldisaccharide 1-phosphate intermediate (termed DS-1-P) to form tetraacyldisaccharide 1,4'-bis-phosphate (lipid IVA).</text>
</comment>
<evidence type="ECO:0000256" key="1">
    <source>
        <dbReference type="ARBA" id="ARBA00002274"/>
    </source>
</evidence>
<dbReference type="EMBL" id="FNAG01000001">
    <property type="protein sequence ID" value="SDD16129.1"/>
    <property type="molecule type" value="Genomic_DNA"/>
</dbReference>
<keyword evidence="7 13" id="KW-0808">Transferase</keyword>
<evidence type="ECO:0000256" key="5">
    <source>
        <dbReference type="ARBA" id="ARBA00022516"/>
    </source>
</evidence>
<keyword evidence="5 13" id="KW-0444">Lipid biosynthesis</keyword>
<evidence type="ECO:0000256" key="8">
    <source>
        <dbReference type="ARBA" id="ARBA00022741"/>
    </source>
</evidence>
<keyword evidence="14" id="KW-1133">Transmembrane helix</keyword>
<evidence type="ECO:0000256" key="2">
    <source>
        <dbReference type="ARBA" id="ARBA00004870"/>
    </source>
</evidence>